<sequence length="80" mass="8438">MTINSTTNDHSVDAPLSTTTDTFFSPPPIAPITATNNPCPTPATSVATSDYLSPASSTDSSTVDFDHVHHMLHGRVVQGR</sequence>
<accession>A0A183S9F8</accession>
<organism evidence="4">
    <name type="scientific">Schistocephalus solidus</name>
    <name type="common">Tapeworm</name>
    <dbReference type="NCBI Taxonomy" id="70667"/>
    <lineage>
        <taxon>Eukaryota</taxon>
        <taxon>Metazoa</taxon>
        <taxon>Spiralia</taxon>
        <taxon>Lophotrochozoa</taxon>
        <taxon>Platyhelminthes</taxon>
        <taxon>Cestoda</taxon>
        <taxon>Eucestoda</taxon>
        <taxon>Diphyllobothriidea</taxon>
        <taxon>Diphyllobothriidae</taxon>
        <taxon>Schistocephalus</taxon>
    </lineage>
</organism>
<feature type="region of interest" description="Disordered" evidence="1">
    <location>
        <begin position="1"/>
        <end position="41"/>
    </location>
</feature>
<dbReference type="AlphaFoldDB" id="A0A183S9F8"/>
<dbReference type="WBParaSite" id="SSLN_0000089101-mRNA-1">
    <property type="protein sequence ID" value="SSLN_0000089101-mRNA-1"/>
    <property type="gene ID" value="SSLN_0000089101"/>
</dbReference>
<reference evidence="4" key="1">
    <citation type="submission" date="2016-06" db="UniProtKB">
        <authorList>
            <consortium name="WormBaseParasite"/>
        </authorList>
    </citation>
    <scope>IDENTIFICATION</scope>
</reference>
<protein>
    <submittedName>
        <fullName evidence="2 4">Uncharacterized protein</fullName>
    </submittedName>
</protein>
<proteinExistence type="predicted"/>
<feature type="compositionally biased region" description="Low complexity" evidence="1">
    <location>
        <begin position="15"/>
        <end position="24"/>
    </location>
</feature>
<gene>
    <name evidence="2" type="ORF">SSLN_LOCUS856</name>
</gene>
<dbReference type="Proteomes" id="UP000275846">
    <property type="component" value="Unassembled WGS sequence"/>
</dbReference>
<evidence type="ECO:0000313" key="2">
    <source>
        <dbReference type="EMBL" id="VDL86367.1"/>
    </source>
</evidence>
<evidence type="ECO:0000256" key="1">
    <source>
        <dbReference type="SAM" id="MobiDB-lite"/>
    </source>
</evidence>
<evidence type="ECO:0000313" key="3">
    <source>
        <dbReference type="Proteomes" id="UP000275846"/>
    </source>
</evidence>
<feature type="compositionally biased region" description="Low complexity" evidence="1">
    <location>
        <begin position="31"/>
        <end position="41"/>
    </location>
</feature>
<dbReference type="EMBL" id="UYSU01000902">
    <property type="protein sequence ID" value="VDL86367.1"/>
    <property type="molecule type" value="Genomic_DNA"/>
</dbReference>
<name>A0A183S9F8_SCHSO</name>
<keyword evidence="3" id="KW-1185">Reference proteome</keyword>
<evidence type="ECO:0000313" key="4">
    <source>
        <dbReference type="WBParaSite" id="SSLN_0000089101-mRNA-1"/>
    </source>
</evidence>
<reference evidence="2 3" key="2">
    <citation type="submission" date="2018-11" db="EMBL/GenBank/DDBJ databases">
        <authorList>
            <consortium name="Pathogen Informatics"/>
        </authorList>
    </citation>
    <scope>NUCLEOTIDE SEQUENCE [LARGE SCALE GENOMIC DNA]</scope>
    <source>
        <strain evidence="2 3">NST_G2</strain>
    </source>
</reference>